<proteinExistence type="predicted"/>
<keyword evidence="1" id="KW-0472">Membrane</keyword>
<evidence type="ECO:0000313" key="2">
    <source>
        <dbReference type="EMBL" id="KAL0123446.1"/>
    </source>
</evidence>
<accession>A0AAW2G8A7</accession>
<dbReference type="Proteomes" id="UP001430953">
    <property type="component" value="Unassembled WGS sequence"/>
</dbReference>
<reference evidence="2 3" key="1">
    <citation type="submission" date="2023-03" db="EMBL/GenBank/DDBJ databases">
        <title>High recombination rates correlate with genetic variation in Cardiocondyla obscurior ants.</title>
        <authorList>
            <person name="Errbii M."/>
        </authorList>
    </citation>
    <scope>NUCLEOTIDE SEQUENCE [LARGE SCALE GENOMIC DNA]</scope>
    <source>
        <strain evidence="2">Alpha-2009</strain>
        <tissue evidence="2">Whole body</tissue>
    </source>
</reference>
<protein>
    <recommendedName>
        <fullName evidence="4">Secreted protein</fullName>
    </recommendedName>
</protein>
<evidence type="ECO:0008006" key="4">
    <source>
        <dbReference type="Google" id="ProtNLM"/>
    </source>
</evidence>
<evidence type="ECO:0000313" key="3">
    <source>
        <dbReference type="Proteomes" id="UP001430953"/>
    </source>
</evidence>
<dbReference type="AlphaFoldDB" id="A0AAW2G8A7"/>
<evidence type="ECO:0000256" key="1">
    <source>
        <dbReference type="SAM" id="Phobius"/>
    </source>
</evidence>
<keyword evidence="1" id="KW-0812">Transmembrane</keyword>
<gene>
    <name evidence="2" type="ORF">PUN28_005749</name>
</gene>
<keyword evidence="1" id="KW-1133">Transmembrane helix</keyword>
<sequence length="105" mass="12665">MNVRATLLYFFLILFFFLFYFFFFFLIRLRSVTNVGISHVTLKFLHFKYFVEAARCWSDVGWGRERYTREDFNVEAVERGSTCHRHRKSEPEISTYTGEAHMVGR</sequence>
<name>A0AAW2G8A7_9HYME</name>
<comment type="caution">
    <text evidence="2">The sequence shown here is derived from an EMBL/GenBank/DDBJ whole genome shotgun (WGS) entry which is preliminary data.</text>
</comment>
<dbReference type="EMBL" id="JADYXP020000005">
    <property type="protein sequence ID" value="KAL0123446.1"/>
    <property type="molecule type" value="Genomic_DNA"/>
</dbReference>
<organism evidence="2 3">
    <name type="scientific">Cardiocondyla obscurior</name>
    <dbReference type="NCBI Taxonomy" id="286306"/>
    <lineage>
        <taxon>Eukaryota</taxon>
        <taxon>Metazoa</taxon>
        <taxon>Ecdysozoa</taxon>
        <taxon>Arthropoda</taxon>
        <taxon>Hexapoda</taxon>
        <taxon>Insecta</taxon>
        <taxon>Pterygota</taxon>
        <taxon>Neoptera</taxon>
        <taxon>Endopterygota</taxon>
        <taxon>Hymenoptera</taxon>
        <taxon>Apocrita</taxon>
        <taxon>Aculeata</taxon>
        <taxon>Formicoidea</taxon>
        <taxon>Formicidae</taxon>
        <taxon>Myrmicinae</taxon>
        <taxon>Cardiocondyla</taxon>
    </lineage>
</organism>
<feature type="transmembrane region" description="Helical" evidence="1">
    <location>
        <begin position="6"/>
        <end position="27"/>
    </location>
</feature>
<keyword evidence="3" id="KW-1185">Reference proteome</keyword>